<keyword evidence="1" id="KW-0472">Membrane</keyword>
<protein>
    <submittedName>
        <fullName evidence="2">Uncharacterized protein</fullName>
    </submittedName>
</protein>
<dbReference type="EMBL" id="CAJNOJ010000181">
    <property type="protein sequence ID" value="CAF1253374.1"/>
    <property type="molecule type" value="Genomic_DNA"/>
</dbReference>
<feature type="transmembrane region" description="Helical" evidence="1">
    <location>
        <begin position="151"/>
        <end position="175"/>
    </location>
</feature>
<accession>A0A815A750</accession>
<feature type="transmembrane region" description="Helical" evidence="1">
    <location>
        <begin position="121"/>
        <end position="145"/>
    </location>
</feature>
<keyword evidence="1" id="KW-0812">Transmembrane</keyword>
<comment type="caution">
    <text evidence="2">The sequence shown here is derived from an EMBL/GenBank/DDBJ whole genome shotgun (WGS) entry which is preliminary data.</text>
</comment>
<dbReference type="AlphaFoldDB" id="A0A815A750"/>
<keyword evidence="1" id="KW-1133">Transmembrane helix</keyword>
<evidence type="ECO:0000313" key="3">
    <source>
        <dbReference type="Proteomes" id="UP000663852"/>
    </source>
</evidence>
<name>A0A815A750_ADIRI</name>
<reference evidence="2" key="1">
    <citation type="submission" date="2021-02" db="EMBL/GenBank/DDBJ databases">
        <authorList>
            <person name="Nowell W R."/>
        </authorList>
    </citation>
    <scope>NUCLEOTIDE SEQUENCE</scope>
</reference>
<evidence type="ECO:0000256" key="1">
    <source>
        <dbReference type="SAM" id="Phobius"/>
    </source>
</evidence>
<evidence type="ECO:0000313" key="2">
    <source>
        <dbReference type="EMBL" id="CAF1253374.1"/>
    </source>
</evidence>
<sequence length="178" mass="18429">MSIRLLGDQNMLFYTSMAAVDSWQNGKRLLVATQTNIHLHELFMISTSVMAQVIQIGEELPAETITAEKSVVNPVLLQVSSLVDMNKRIDAAEPVQIVIPDSTPTCTQPKAESLRGGGDSAIIPIVVCFLLLCIIGLLIGTIVGFTTGKSAVGIGCLVVLILCCCGGGGGGGAAASSG</sequence>
<proteinExistence type="predicted"/>
<organism evidence="2 3">
    <name type="scientific">Adineta ricciae</name>
    <name type="common">Rotifer</name>
    <dbReference type="NCBI Taxonomy" id="249248"/>
    <lineage>
        <taxon>Eukaryota</taxon>
        <taxon>Metazoa</taxon>
        <taxon>Spiralia</taxon>
        <taxon>Gnathifera</taxon>
        <taxon>Rotifera</taxon>
        <taxon>Eurotatoria</taxon>
        <taxon>Bdelloidea</taxon>
        <taxon>Adinetida</taxon>
        <taxon>Adinetidae</taxon>
        <taxon>Adineta</taxon>
    </lineage>
</organism>
<gene>
    <name evidence="2" type="ORF">EDS130_LOCUS28104</name>
</gene>
<dbReference type="Proteomes" id="UP000663852">
    <property type="component" value="Unassembled WGS sequence"/>
</dbReference>